<protein>
    <submittedName>
        <fullName evidence="2">Uncharacterized protein</fullName>
    </submittedName>
</protein>
<keyword evidence="3" id="KW-1185">Reference proteome</keyword>
<dbReference type="AlphaFoldDB" id="A0AAD9FVL0"/>
<organism evidence="2 3">
    <name type="scientific">Papiliotrema laurentii</name>
    <name type="common">Cryptococcus laurentii</name>
    <dbReference type="NCBI Taxonomy" id="5418"/>
    <lineage>
        <taxon>Eukaryota</taxon>
        <taxon>Fungi</taxon>
        <taxon>Dikarya</taxon>
        <taxon>Basidiomycota</taxon>
        <taxon>Agaricomycotina</taxon>
        <taxon>Tremellomycetes</taxon>
        <taxon>Tremellales</taxon>
        <taxon>Rhynchogastremaceae</taxon>
        <taxon>Papiliotrema</taxon>
    </lineage>
</organism>
<evidence type="ECO:0000313" key="3">
    <source>
        <dbReference type="Proteomes" id="UP001182556"/>
    </source>
</evidence>
<feature type="region of interest" description="Disordered" evidence="1">
    <location>
        <begin position="59"/>
        <end position="173"/>
    </location>
</feature>
<dbReference type="Proteomes" id="UP001182556">
    <property type="component" value="Unassembled WGS sequence"/>
</dbReference>
<feature type="region of interest" description="Disordered" evidence="1">
    <location>
        <begin position="419"/>
        <end position="443"/>
    </location>
</feature>
<name>A0AAD9FVL0_PAPLA</name>
<dbReference type="EMBL" id="JAODAN010000001">
    <property type="protein sequence ID" value="KAK1927076.1"/>
    <property type="molecule type" value="Genomic_DNA"/>
</dbReference>
<feature type="compositionally biased region" description="Basic and acidic residues" evidence="1">
    <location>
        <begin position="498"/>
        <end position="511"/>
    </location>
</feature>
<gene>
    <name evidence="2" type="ORF">DB88DRAFT_476614</name>
</gene>
<evidence type="ECO:0000313" key="2">
    <source>
        <dbReference type="EMBL" id="KAK1927076.1"/>
    </source>
</evidence>
<proteinExistence type="predicted"/>
<feature type="region of interest" description="Disordered" evidence="1">
    <location>
        <begin position="497"/>
        <end position="516"/>
    </location>
</feature>
<sequence>MPARHLGFSNGSAASVTGIIISLDFLLPFAARSSSRPARSFRHVRRGYASGASASAAVEVEQEGNAQAGPSRLSSPLRSQREDPSMTGCCVEATAQARSRTTGENFGRASDSTGGHLHQPNRSHASTIVHEPHKPPDPPGTPHRASTVERTTSTHRHDTNLSQNKTTHGDVSPALPIETSPHLSTHHRSFVHKYLDRDSPPSPTFLRDHLRARPSFINSQALTALASLADRTGHEGIAKNVRLARRKVDGQYWIRPDQSPSRRQATDDSTAPWRWKGLKPHGWARDNWPPEQITQPLNMAETMRDLHFRILCASSKRPASTLAQAVGVVLEMCKSEKRGPRGRLEALSGVLHLYVIYAPHLPGGQNGMEVMEEGLALCPELRPDKQTLHLLVQQLIWPRLLEYPPTDATDTGVDAEAEDLDQASSDADNKRPRPRPRIPNDDPQTITKLLHLLTTLHRVYGLTPGTETFRHLLTFAALTDNRMLGDLAVRGYALASKEPARRTPGEGDLAKWHHSGTRRKKWRDLVRSLKHQGWLSEEQAQSALRVSSGSESQVPLSLESESAPNTPSAEEANLGEFAARTRPGETELAEVVQGPSIGNGHPRAVGTGS</sequence>
<evidence type="ECO:0000256" key="1">
    <source>
        <dbReference type="SAM" id="MobiDB-lite"/>
    </source>
</evidence>
<feature type="region of interest" description="Disordered" evidence="1">
    <location>
        <begin position="545"/>
        <end position="609"/>
    </location>
</feature>
<accession>A0AAD9FVL0</accession>
<reference evidence="2" key="1">
    <citation type="submission" date="2023-02" db="EMBL/GenBank/DDBJ databases">
        <title>Identification and recombinant expression of a fungal hydrolase from Papiliotrema laurentii that hydrolyzes apple cutin and clears colloidal polyester polyurethane.</title>
        <authorList>
            <consortium name="DOE Joint Genome Institute"/>
            <person name="Roman V.A."/>
            <person name="Bojanowski C."/>
            <person name="Crable B.R."/>
            <person name="Wagner D.N."/>
            <person name="Hung C.S."/>
            <person name="Nadeau L.J."/>
            <person name="Schratz L."/>
            <person name="Haridas S."/>
            <person name="Pangilinan J."/>
            <person name="Lipzen A."/>
            <person name="Na H."/>
            <person name="Yan M."/>
            <person name="Ng V."/>
            <person name="Grigoriev I.V."/>
            <person name="Spatafora J.W."/>
            <person name="Barlow D."/>
            <person name="Biffinger J."/>
            <person name="Kelley-Loughnane N."/>
            <person name="Varaljay V.A."/>
            <person name="Crookes-Goodson W.J."/>
        </authorList>
    </citation>
    <scope>NUCLEOTIDE SEQUENCE</scope>
    <source>
        <strain evidence="2">5307AH</strain>
    </source>
</reference>
<feature type="compositionally biased region" description="Polar residues" evidence="1">
    <location>
        <begin position="545"/>
        <end position="568"/>
    </location>
</feature>
<comment type="caution">
    <text evidence="2">The sequence shown here is derived from an EMBL/GenBank/DDBJ whole genome shotgun (WGS) entry which is preliminary data.</text>
</comment>